<protein>
    <submittedName>
        <fullName evidence="1">Uncharacterized protein</fullName>
    </submittedName>
</protein>
<dbReference type="Proteomes" id="UP000289152">
    <property type="component" value="Unassembled WGS sequence"/>
</dbReference>
<proteinExistence type="predicted"/>
<reference evidence="1 2" key="1">
    <citation type="submission" date="2016-06" db="EMBL/GenBank/DDBJ databases">
        <title>Evolution of pathogenesis and genome organization in the Tremellales.</title>
        <authorList>
            <person name="Cuomo C."/>
            <person name="Litvintseva A."/>
            <person name="Heitman J."/>
            <person name="Chen Y."/>
            <person name="Sun S."/>
            <person name="Springer D."/>
            <person name="Dromer F."/>
            <person name="Young S."/>
            <person name="Zeng Q."/>
            <person name="Chapman S."/>
            <person name="Gujja S."/>
            <person name="Saif S."/>
            <person name="Birren B."/>
        </authorList>
    </citation>
    <scope>NUCLEOTIDE SEQUENCE [LARGE SCALE GENOMIC DNA]</scope>
    <source>
        <strain evidence="1 2">ATCC 28783</strain>
    </source>
</reference>
<dbReference type="AlphaFoldDB" id="A0A4Q1BQV9"/>
<dbReference type="InParanoid" id="A0A4Q1BQV9"/>
<accession>A0A4Q1BQV9</accession>
<comment type="caution">
    <text evidence="1">The sequence shown here is derived from an EMBL/GenBank/DDBJ whole genome shotgun (WGS) entry which is preliminary data.</text>
</comment>
<gene>
    <name evidence="1" type="ORF">M231_02448</name>
</gene>
<sequence length="226" mass="26448">MLNIAVTTAYYGHPEIVVNNFPWNEHTRDLYKLGNKVIDSQTEEEVMQTLGSSGYIRKGITPGQSRIIEGDGHQLEYRYNENGEPMTEVILHKDTRLLLEWTRTFGQDIRTTTVKINWSKGSYKWVEEKMVQSDRFEKELRQTVTFHQYILESVYQEGLIHDVKLERSDTKEILFEAQRSSTAMSIRDNSMQVPEEVLEENTEENPEVWRTIPLTSVHEDILHQIS</sequence>
<name>A0A4Q1BQV9_TREME</name>
<dbReference type="VEuPathDB" id="FungiDB:TREMEDRAFT_64335"/>
<evidence type="ECO:0000313" key="1">
    <source>
        <dbReference type="EMBL" id="RXK40334.1"/>
    </source>
</evidence>
<organism evidence="1 2">
    <name type="scientific">Tremella mesenterica</name>
    <name type="common">Jelly fungus</name>
    <dbReference type="NCBI Taxonomy" id="5217"/>
    <lineage>
        <taxon>Eukaryota</taxon>
        <taxon>Fungi</taxon>
        <taxon>Dikarya</taxon>
        <taxon>Basidiomycota</taxon>
        <taxon>Agaricomycotina</taxon>
        <taxon>Tremellomycetes</taxon>
        <taxon>Tremellales</taxon>
        <taxon>Tremellaceae</taxon>
        <taxon>Tremella</taxon>
    </lineage>
</organism>
<keyword evidence="2" id="KW-1185">Reference proteome</keyword>
<evidence type="ECO:0000313" key="2">
    <source>
        <dbReference type="Proteomes" id="UP000289152"/>
    </source>
</evidence>
<dbReference type="EMBL" id="SDIL01000020">
    <property type="protein sequence ID" value="RXK40334.1"/>
    <property type="molecule type" value="Genomic_DNA"/>
</dbReference>